<sequence>MGLTALSGDFLCSRMATVSWRELAEARDLPDRLAHAIRDVADRPRPHLQPLGQDRPAPEGTSIPRDPPRVPARARQNAGGRQGTGRAKATKQTRKQSQR</sequence>
<keyword evidence="3" id="KW-1185">Reference proteome</keyword>
<feature type="region of interest" description="Disordered" evidence="1">
    <location>
        <begin position="37"/>
        <end position="99"/>
    </location>
</feature>
<feature type="compositionally biased region" description="Basic residues" evidence="1">
    <location>
        <begin position="88"/>
        <end position="99"/>
    </location>
</feature>
<proteinExistence type="predicted"/>
<reference evidence="2 3" key="1">
    <citation type="submission" date="2019-09" db="EMBL/GenBank/DDBJ databases">
        <title>YIM 48816 draft genome.</title>
        <authorList>
            <person name="Jiang L."/>
        </authorList>
    </citation>
    <scope>NUCLEOTIDE SEQUENCE [LARGE SCALE GENOMIC DNA]</scope>
    <source>
        <strain evidence="2 3">YIM 48816</strain>
    </source>
</reference>
<dbReference type="EMBL" id="VZZK01000043">
    <property type="protein sequence ID" value="KAB1073327.1"/>
    <property type="molecule type" value="Genomic_DNA"/>
</dbReference>
<evidence type="ECO:0000256" key="1">
    <source>
        <dbReference type="SAM" id="MobiDB-lite"/>
    </source>
</evidence>
<dbReference type="Proteomes" id="UP000474159">
    <property type="component" value="Unassembled WGS sequence"/>
</dbReference>
<gene>
    <name evidence="2" type="ORF">F6X53_27205</name>
</gene>
<organism evidence="2 3">
    <name type="scientific">Methylobacterium soli</name>
    <dbReference type="NCBI Taxonomy" id="553447"/>
    <lineage>
        <taxon>Bacteria</taxon>
        <taxon>Pseudomonadati</taxon>
        <taxon>Pseudomonadota</taxon>
        <taxon>Alphaproteobacteria</taxon>
        <taxon>Hyphomicrobiales</taxon>
        <taxon>Methylobacteriaceae</taxon>
        <taxon>Methylobacterium</taxon>
    </lineage>
</organism>
<comment type="caution">
    <text evidence="2">The sequence shown here is derived from an EMBL/GenBank/DDBJ whole genome shotgun (WGS) entry which is preliminary data.</text>
</comment>
<evidence type="ECO:0000313" key="3">
    <source>
        <dbReference type="Proteomes" id="UP000474159"/>
    </source>
</evidence>
<evidence type="ECO:0000313" key="2">
    <source>
        <dbReference type="EMBL" id="KAB1073327.1"/>
    </source>
</evidence>
<protein>
    <submittedName>
        <fullName evidence="2">Uncharacterized protein</fullName>
    </submittedName>
</protein>
<dbReference type="AlphaFoldDB" id="A0A6L3SRE8"/>
<name>A0A6L3SRE8_9HYPH</name>
<accession>A0A6L3SRE8</accession>